<dbReference type="InterPro" id="IPR013325">
    <property type="entry name" value="RNA_pol_sigma_r2"/>
</dbReference>
<evidence type="ECO:0000259" key="6">
    <source>
        <dbReference type="Pfam" id="PF08281"/>
    </source>
</evidence>
<keyword evidence="3" id="KW-0731">Sigma factor</keyword>
<proteinExistence type="inferred from homology"/>
<organism evidence="7 8">
    <name type="scientific">Robiginitalea biformata (strain ATCC BAA-864 / DSM 15991 / KCTC 12146 / HTCC2501)</name>
    <dbReference type="NCBI Taxonomy" id="313596"/>
    <lineage>
        <taxon>Bacteria</taxon>
        <taxon>Pseudomonadati</taxon>
        <taxon>Bacteroidota</taxon>
        <taxon>Flavobacteriia</taxon>
        <taxon>Flavobacteriales</taxon>
        <taxon>Flavobacteriaceae</taxon>
        <taxon>Robiginitalea</taxon>
    </lineage>
</organism>
<evidence type="ECO:0000256" key="3">
    <source>
        <dbReference type="ARBA" id="ARBA00023082"/>
    </source>
</evidence>
<dbReference type="STRING" id="313596.RB2501_01935"/>
<dbReference type="OrthoDB" id="1027298at2"/>
<protein>
    <submittedName>
        <fullName evidence="7">RNA polymerase sigma-70 factor, ECF subfamily protein</fullName>
    </submittedName>
</protein>
<dbReference type="InterPro" id="IPR039425">
    <property type="entry name" value="RNA_pol_sigma-70-like"/>
</dbReference>
<feature type="domain" description="RNA polymerase sigma-70 region 2" evidence="5">
    <location>
        <begin position="25"/>
        <end position="92"/>
    </location>
</feature>
<keyword evidence="4" id="KW-0804">Transcription</keyword>
<dbReference type="HOGENOM" id="CLU_047691_3_0_10"/>
<dbReference type="AlphaFoldDB" id="A4CQ62"/>
<name>A4CQ62_ROBBH</name>
<comment type="similarity">
    <text evidence="1">Belongs to the sigma-70 factor family. ECF subfamily.</text>
</comment>
<evidence type="ECO:0000313" key="7">
    <source>
        <dbReference type="EMBL" id="EAR14147.1"/>
    </source>
</evidence>
<dbReference type="SUPFAM" id="SSF88659">
    <property type="entry name" value="Sigma3 and sigma4 domains of RNA polymerase sigma factors"/>
    <property type="match status" value="1"/>
</dbReference>
<dbReference type="InterPro" id="IPR007627">
    <property type="entry name" value="RNA_pol_sigma70_r2"/>
</dbReference>
<sequence>MNQQLADRDLIARVLDGEDRAYEVLVDRYSQMVFTLAVRMLRDREVAEETAQDIFVKAYQSLSGYRGSARFSTWLYTIAYHRILDVAAREKRHRSYRTDELPEGRPLCDLEDTWSQLMEGERRDLILMALEELPEDDRLLISLFYLQEQSLREIAAITGIRAGTVKVRLFRARERLRDLISASAGYQILREYGR</sequence>
<dbReference type="GO" id="GO:0016987">
    <property type="term" value="F:sigma factor activity"/>
    <property type="evidence" value="ECO:0007669"/>
    <property type="project" value="UniProtKB-KW"/>
</dbReference>
<accession>A4CQ62</accession>
<evidence type="ECO:0000256" key="4">
    <source>
        <dbReference type="ARBA" id="ARBA00023163"/>
    </source>
</evidence>
<dbReference type="GO" id="GO:0006352">
    <property type="term" value="P:DNA-templated transcription initiation"/>
    <property type="evidence" value="ECO:0007669"/>
    <property type="project" value="InterPro"/>
</dbReference>
<feature type="domain" description="RNA polymerase sigma factor 70 region 4 type 2" evidence="6">
    <location>
        <begin position="124"/>
        <end position="176"/>
    </location>
</feature>
<dbReference type="Proteomes" id="UP000009049">
    <property type="component" value="Chromosome"/>
</dbReference>
<evidence type="ECO:0000256" key="2">
    <source>
        <dbReference type="ARBA" id="ARBA00023015"/>
    </source>
</evidence>
<dbReference type="InterPro" id="IPR013324">
    <property type="entry name" value="RNA_pol_sigma_r3/r4-like"/>
</dbReference>
<dbReference type="Gene3D" id="1.10.1740.10">
    <property type="match status" value="1"/>
</dbReference>
<dbReference type="KEGG" id="rbi:RB2501_01935"/>
<evidence type="ECO:0000313" key="8">
    <source>
        <dbReference type="Proteomes" id="UP000009049"/>
    </source>
</evidence>
<dbReference type="InterPro" id="IPR014284">
    <property type="entry name" value="RNA_pol_sigma-70_dom"/>
</dbReference>
<dbReference type="Pfam" id="PF04542">
    <property type="entry name" value="Sigma70_r2"/>
    <property type="match status" value="1"/>
</dbReference>
<dbReference type="Pfam" id="PF08281">
    <property type="entry name" value="Sigma70_r4_2"/>
    <property type="match status" value="1"/>
</dbReference>
<dbReference type="NCBIfam" id="TIGR02937">
    <property type="entry name" value="sigma70-ECF"/>
    <property type="match status" value="1"/>
</dbReference>
<dbReference type="PANTHER" id="PTHR43133">
    <property type="entry name" value="RNA POLYMERASE ECF-TYPE SIGMA FACTO"/>
    <property type="match status" value="1"/>
</dbReference>
<keyword evidence="8" id="KW-1185">Reference proteome</keyword>
<dbReference type="GO" id="GO:0003677">
    <property type="term" value="F:DNA binding"/>
    <property type="evidence" value="ECO:0007669"/>
    <property type="project" value="InterPro"/>
</dbReference>
<gene>
    <name evidence="7" type="ordered locus">RB2501_01935</name>
</gene>
<dbReference type="CDD" id="cd06171">
    <property type="entry name" value="Sigma70_r4"/>
    <property type="match status" value="1"/>
</dbReference>
<dbReference type="InterPro" id="IPR036388">
    <property type="entry name" value="WH-like_DNA-bd_sf"/>
</dbReference>
<dbReference type="InterPro" id="IPR013249">
    <property type="entry name" value="RNA_pol_sigma70_r4_t2"/>
</dbReference>
<dbReference type="SUPFAM" id="SSF88946">
    <property type="entry name" value="Sigma2 domain of RNA polymerase sigma factors"/>
    <property type="match status" value="1"/>
</dbReference>
<keyword evidence="2" id="KW-0805">Transcription regulation</keyword>
<dbReference type="EMBL" id="CP001712">
    <property type="protein sequence ID" value="EAR14147.1"/>
    <property type="molecule type" value="Genomic_DNA"/>
</dbReference>
<evidence type="ECO:0000256" key="1">
    <source>
        <dbReference type="ARBA" id="ARBA00010641"/>
    </source>
</evidence>
<evidence type="ECO:0000259" key="5">
    <source>
        <dbReference type="Pfam" id="PF04542"/>
    </source>
</evidence>
<dbReference type="PANTHER" id="PTHR43133:SF51">
    <property type="entry name" value="RNA POLYMERASE SIGMA FACTOR"/>
    <property type="match status" value="1"/>
</dbReference>
<dbReference type="Gene3D" id="1.10.10.10">
    <property type="entry name" value="Winged helix-like DNA-binding domain superfamily/Winged helix DNA-binding domain"/>
    <property type="match status" value="1"/>
</dbReference>
<dbReference type="eggNOG" id="COG1595">
    <property type="taxonomic scope" value="Bacteria"/>
</dbReference>
<dbReference type="RefSeq" id="WP_015755583.1">
    <property type="nucleotide sequence ID" value="NC_013222.1"/>
</dbReference>
<reference evidence="7 8" key="1">
    <citation type="journal article" date="2009" name="J. Bacteriol.">
        <title>Complete genome sequence of Robiginitalea biformata HTCC2501.</title>
        <authorList>
            <person name="Oh H.M."/>
            <person name="Giovannoni S.J."/>
            <person name="Lee K."/>
            <person name="Ferriera S."/>
            <person name="Johnson J."/>
            <person name="Cho J.C."/>
        </authorList>
    </citation>
    <scope>NUCLEOTIDE SEQUENCE [LARGE SCALE GENOMIC DNA]</scope>
    <source>
        <strain evidence="8">ATCC BAA-864 / HTCC2501 / KCTC 12146</strain>
    </source>
</reference>